<name>A0A0D3IAG4_EMIH1</name>
<dbReference type="RefSeq" id="XP_005760678.1">
    <property type="nucleotide sequence ID" value="XM_005760621.1"/>
</dbReference>
<feature type="chain" id="PRO_5044249576" evidence="2">
    <location>
        <begin position="19"/>
        <end position="177"/>
    </location>
</feature>
<reference evidence="4" key="1">
    <citation type="journal article" date="2013" name="Nature">
        <title>Pan genome of the phytoplankton Emiliania underpins its global distribution.</title>
        <authorList>
            <person name="Read B.A."/>
            <person name="Kegel J."/>
            <person name="Klute M.J."/>
            <person name="Kuo A."/>
            <person name="Lefebvre S.C."/>
            <person name="Maumus F."/>
            <person name="Mayer C."/>
            <person name="Miller J."/>
            <person name="Monier A."/>
            <person name="Salamov A."/>
            <person name="Young J."/>
            <person name="Aguilar M."/>
            <person name="Claverie J.M."/>
            <person name="Frickenhaus S."/>
            <person name="Gonzalez K."/>
            <person name="Herman E.K."/>
            <person name="Lin Y.C."/>
            <person name="Napier J."/>
            <person name="Ogata H."/>
            <person name="Sarno A.F."/>
            <person name="Shmutz J."/>
            <person name="Schroeder D."/>
            <person name="de Vargas C."/>
            <person name="Verret F."/>
            <person name="von Dassow P."/>
            <person name="Valentin K."/>
            <person name="Van de Peer Y."/>
            <person name="Wheeler G."/>
            <person name="Dacks J.B."/>
            <person name="Delwiche C.F."/>
            <person name="Dyhrman S.T."/>
            <person name="Glockner G."/>
            <person name="John U."/>
            <person name="Richards T."/>
            <person name="Worden A.Z."/>
            <person name="Zhang X."/>
            <person name="Grigoriev I.V."/>
            <person name="Allen A.E."/>
            <person name="Bidle K."/>
            <person name="Borodovsky M."/>
            <person name="Bowler C."/>
            <person name="Brownlee C."/>
            <person name="Cock J.M."/>
            <person name="Elias M."/>
            <person name="Gladyshev V.N."/>
            <person name="Groth M."/>
            <person name="Guda C."/>
            <person name="Hadaegh A."/>
            <person name="Iglesias-Rodriguez M.D."/>
            <person name="Jenkins J."/>
            <person name="Jones B.M."/>
            <person name="Lawson T."/>
            <person name="Leese F."/>
            <person name="Lindquist E."/>
            <person name="Lobanov A."/>
            <person name="Lomsadze A."/>
            <person name="Malik S.B."/>
            <person name="Marsh M.E."/>
            <person name="Mackinder L."/>
            <person name="Mock T."/>
            <person name="Mueller-Roeber B."/>
            <person name="Pagarete A."/>
            <person name="Parker M."/>
            <person name="Probert I."/>
            <person name="Quesneville H."/>
            <person name="Raines C."/>
            <person name="Rensing S.A."/>
            <person name="Riano-Pachon D.M."/>
            <person name="Richier S."/>
            <person name="Rokitta S."/>
            <person name="Shiraiwa Y."/>
            <person name="Soanes D.M."/>
            <person name="van der Giezen M."/>
            <person name="Wahlund T.M."/>
            <person name="Williams B."/>
            <person name="Wilson W."/>
            <person name="Wolfe G."/>
            <person name="Wurch L.L."/>
        </authorList>
    </citation>
    <scope>NUCLEOTIDE SEQUENCE</scope>
</reference>
<dbReference type="PaxDb" id="2903-EOD08249"/>
<feature type="region of interest" description="Disordered" evidence="1">
    <location>
        <begin position="94"/>
        <end position="114"/>
    </location>
</feature>
<evidence type="ECO:0000256" key="2">
    <source>
        <dbReference type="SAM" id="SignalP"/>
    </source>
</evidence>
<keyword evidence="4" id="KW-1185">Reference proteome</keyword>
<dbReference type="GeneID" id="17254258"/>
<dbReference type="KEGG" id="ehx:EMIHUDRAFT_359059"/>
<organism evidence="3 4">
    <name type="scientific">Emiliania huxleyi (strain CCMP1516)</name>
    <dbReference type="NCBI Taxonomy" id="280463"/>
    <lineage>
        <taxon>Eukaryota</taxon>
        <taxon>Haptista</taxon>
        <taxon>Haptophyta</taxon>
        <taxon>Prymnesiophyceae</taxon>
        <taxon>Isochrysidales</taxon>
        <taxon>Noelaerhabdaceae</taxon>
        <taxon>Emiliania</taxon>
    </lineage>
</organism>
<evidence type="ECO:0000313" key="4">
    <source>
        <dbReference type="Proteomes" id="UP000013827"/>
    </source>
</evidence>
<feature type="signal peptide" evidence="2">
    <location>
        <begin position="1"/>
        <end position="18"/>
    </location>
</feature>
<dbReference type="EnsemblProtists" id="EOD08249">
    <property type="protein sequence ID" value="EOD08249"/>
    <property type="gene ID" value="EMIHUDRAFT_359059"/>
</dbReference>
<dbReference type="AlphaFoldDB" id="A0A0D3IAG4"/>
<accession>A0A0D3IAG4</accession>
<sequence length="177" mass="17675">MLLLVASAIAAPIPTSLSHDEVSLSPDEKRGGLVLAAAGHNAAAAVTMASNDYKVAAIHQAGGVGNGNAAAVHMASSGHEALAMHQLNKGRMLEGEAESSTLADVEADGEDAPDEKRGGLLLASTGHHNAASVHMASNGHKVAALHQAGGLGNGNAAAVHMASNGHGMLAMHRLNGR</sequence>
<proteinExistence type="predicted"/>
<protein>
    <submittedName>
        <fullName evidence="3">Uncharacterized protein</fullName>
    </submittedName>
</protein>
<keyword evidence="2" id="KW-0732">Signal</keyword>
<reference evidence="3" key="2">
    <citation type="submission" date="2024-10" db="UniProtKB">
        <authorList>
            <consortium name="EnsemblProtists"/>
        </authorList>
    </citation>
    <scope>IDENTIFICATION</scope>
</reference>
<dbReference type="Proteomes" id="UP000013827">
    <property type="component" value="Unassembled WGS sequence"/>
</dbReference>
<dbReference type="HOGENOM" id="CLU_1520598_0_0_1"/>
<evidence type="ECO:0000313" key="3">
    <source>
        <dbReference type="EnsemblProtists" id="EOD08249"/>
    </source>
</evidence>
<evidence type="ECO:0000256" key="1">
    <source>
        <dbReference type="SAM" id="MobiDB-lite"/>
    </source>
</evidence>